<evidence type="ECO:0000313" key="5">
    <source>
        <dbReference type="Proteomes" id="UP000290189"/>
    </source>
</evidence>
<geneLocation type="mitochondrion" evidence="3"/>
<dbReference type="SMART" id="SM00698">
    <property type="entry name" value="MORN"/>
    <property type="match status" value="4"/>
</dbReference>
<dbReference type="InterPro" id="IPR003409">
    <property type="entry name" value="MORN"/>
</dbReference>
<dbReference type="PANTHER" id="PTHR23084:SF263">
    <property type="entry name" value="MORN REPEAT-CONTAINING PROTEIN 1"/>
    <property type="match status" value="1"/>
</dbReference>
<proteinExistence type="predicted"/>
<keyword evidence="4" id="KW-1185">Reference proteome</keyword>
<organism evidence="2 4">
    <name type="scientific">Plasmodiophora brassicae</name>
    <name type="common">Clubroot disease agent</name>
    <dbReference type="NCBI Taxonomy" id="37360"/>
    <lineage>
        <taxon>Eukaryota</taxon>
        <taxon>Sar</taxon>
        <taxon>Rhizaria</taxon>
        <taxon>Endomyxa</taxon>
        <taxon>Phytomyxea</taxon>
        <taxon>Plasmodiophorida</taxon>
        <taxon>Plasmodiophoridae</taxon>
        <taxon>Plasmodiophora</taxon>
    </lineage>
</organism>
<dbReference type="Proteomes" id="UP000290189">
    <property type="component" value="Unassembled WGS sequence"/>
</dbReference>
<dbReference type="SUPFAM" id="SSF82185">
    <property type="entry name" value="Histone H3 K4-specific methyltransferase SET7/9 N-terminal domain"/>
    <property type="match status" value="1"/>
</dbReference>
<evidence type="ECO:0000256" key="1">
    <source>
        <dbReference type="ARBA" id="ARBA00022737"/>
    </source>
</evidence>
<keyword evidence="3" id="KW-0496">Mitochondrion</keyword>
<gene>
    <name evidence="2" type="ORF">PBRA_008261</name>
    <name evidence="3" type="ORF">PLBR_LOCUS8169</name>
</gene>
<evidence type="ECO:0000313" key="3">
    <source>
        <dbReference type="EMBL" id="SPR00954.1"/>
    </source>
</evidence>
<dbReference type="EMBL" id="OVEO01000016">
    <property type="protein sequence ID" value="SPR00954.1"/>
    <property type="molecule type" value="Genomic_DNA"/>
</dbReference>
<evidence type="ECO:0008006" key="6">
    <source>
        <dbReference type="Google" id="ProtNLM"/>
    </source>
</evidence>
<protein>
    <recommendedName>
        <fullName evidence="6">MORN repeat-containing protein 5</fullName>
    </recommendedName>
</protein>
<accession>A0A0G4J0R2</accession>
<keyword evidence="1" id="KW-0677">Repeat</keyword>
<reference evidence="2 4" key="1">
    <citation type="submission" date="2015-02" db="EMBL/GenBank/DDBJ databases">
        <authorList>
            <person name="Chooi Y.-H."/>
        </authorList>
    </citation>
    <scope>NUCLEOTIDE SEQUENCE [LARGE SCALE GENOMIC DNA]</scope>
    <source>
        <strain evidence="2">E3</strain>
    </source>
</reference>
<sequence>MGSTGLGSARGCDEVRIVLIFESARASGGPLMSSEPRDDEVLLTLPDELEGGGGGAGKDDGSAVGASSDLVVFDDGDLFFGEVDNGEPVHGCFARGGDSIETYVGDFDGEKRHGFGCHTYPNGDRYFGEWEHGRRNGNGTYLFADGLRSYTGQWVDNSMSGHGTFTFADGRKYCGGWLNNRKHGNGLIMKGGVAYQVVYKDGNLASRPAPCRKVSKAAKPGKGAGVRRQRRVQARPATPSVINSVIRSLSSLFGRRRRVA</sequence>
<dbReference type="Pfam" id="PF02493">
    <property type="entry name" value="MORN"/>
    <property type="match status" value="4"/>
</dbReference>
<evidence type="ECO:0000313" key="4">
    <source>
        <dbReference type="Proteomes" id="UP000039324"/>
    </source>
</evidence>
<dbReference type="AlphaFoldDB" id="A0A0G4J0R2"/>
<dbReference type="OrthoDB" id="423343at2759"/>
<evidence type="ECO:0000313" key="2">
    <source>
        <dbReference type="EMBL" id="CEP00949.1"/>
    </source>
</evidence>
<name>A0A0G4J0R2_PLABS</name>
<dbReference type="STRING" id="37360.A0A0G4J0R2"/>
<dbReference type="EMBL" id="CDSF01000105">
    <property type="protein sequence ID" value="CEP00949.1"/>
    <property type="molecule type" value="Genomic_DNA"/>
</dbReference>
<reference evidence="3 5" key="2">
    <citation type="submission" date="2018-03" db="EMBL/GenBank/DDBJ databases">
        <authorList>
            <person name="Fogelqvist J."/>
        </authorList>
    </citation>
    <scope>NUCLEOTIDE SEQUENCE [LARGE SCALE GENOMIC DNA]</scope>
</reference>
<dbReference type="Proteomes" id="UP000039324">
    <property type="component" value="Unassembled WGS sequence"/>
</dbReference>
<dbReference type="PANTHER" id="PTHR23084">
    <property type="entry name" value="PHOSPHATIDYLINOSITOL-4-PHOSPHATE 5-KINASE RELATED"/>
    <property type="match status" value="1"/>
</dbReference>
<dbReference type="Gene3D" id="2.20.110.10">
    <property type="entry name" value="Histone H3 K4-specific methyltransferase SET7/9 N-terminal domain"/>
    <property type="match status" value="2"/>
</dbReference>